<feature type="transmembrane region" description="Helical" evidence="7">
    <location>
        <begin position="546"/>
        <end position="564"/>
    </location>
</feature>
<keyword evidence="4" id="KW-0677">Repeat</keyword>
<feature type="domain" description="RCK C-terminal" evidence="8">
    <location>
        <begin position="314"/>
        <end position="398"/>
    </location>
</feature>
<feature type="transmembrane region" description="Helical" evidence="7">
    <location>
        <begin position="420"/>
        <end position="453"/>
    </location>
</feature>
<dbReference type="InterPro" id="IPR031312">
    <property type="entry name" value="Na/sul_symport_CS"/>
</dbReference>
<evidence type="ECO:0000313" key="9">
    <source>
        <dbReference type="EMBL" id="AMO38369.1"/>
    </source>
</evidence>
<dbReference type="GO" id="GO:0005886">
    <property type="term" value="C:plasma membrane"/>
    <property type="evidence" value="ECO:0007669"/>
    <property type="project" value="TreeGrafter"/>
</dbReference>
<dbReference type="KEGG" id="thu:AC731_016365"/>
<evidence type="ECO:0000256" key="3">
    <source>
        <dbReference type="ARBA" id="ARBA00022692"/>
    </source>
</evidence>
<evidence type="ECO:0000313" key="10">
    <source>
        <dbReference type="Proteomes" id="UP000036902"/>
    </source>
</evidence>
<comment type="subcellular location">
    <subcellularLocation>
        <location evidence="1">Membrane</location>
        <topology evidence="1">Multi-pass membrane protein</topology>
    </subcellularLocation>
</comment>
<evidence type="ECO:0000256" key="1">
    <source>
        <dbReference type="ARBA" id="ARBA00004141"/>
    </source>
</evidence>
<feature type="transmembrane region" description="Helical" evidence="7">
    <location>
        <begin position="28"/>
        <end position="45"/>
    </location>
</feature>
<evidence type="ECO:0000256" key="2">
    <source>
        <dbReference type="ARBA" id="ARBA00022448"/>
    </source>
</evidence>
<dbReference type="InterPro" id="IPR004680">
    <property type="entry name" value="Cit_transptr-like_dom"/>
</dbReference>
<dbReference type="SUPFAM" id="SSF116726">
    <property type="entry name" value="TrkA C-terminal domain-like"/>
    <property type="match status" value="2"/>
</dbReference>
<gene>
    <name evidence="9" type="ORF">AC731_016365</name>
</gene>
<sequence length="614" mass="65892">MNLEMLWVFALLAACVAAFIANRPRMDVVALAAMLALVISGTLEVDEALSGFSEPSVILIAAFFVIGEGLVQTGIAHRVGDWLVHTTRSSETRLLVLLMLAVAGLGSVMSSTGVVAIFVPVALSVAARLGASAGRLMMPLAFAGLISGMLTLVGTPPNLVVNSELQRAGLNGFGFFDFTPAGLIVLVLGIAYMMYARRWLGAEPEAHGRSAQGRRRLRELAKDYHLLDRVRRMQVAAGSPMIGHTLGELQLRAGYGANVIAIERMRQFGQVMLTTSANREILAGDILLVDFVRAELDIERFCAEMHLQKRAFKQDYFTDMSRELGLAEVVIPPGSTLIGHSILELRMRSQRGINVIGLRRGGHAQDDTLLHERLRMGDTLLIAGTWKAIRLLNMQPQNFLVLSVPAEMDEAAPAARRAPFALLTLALTVGLMVSGLVPSVIAALLGCLLMGAFRCIDLNSAYRSLHWQSLILIVGMLPFAIALQKTGGIDFIVSSLLGLSGEASPRVVMAMLFVLTAVVGLFISNTATAVLMAPIGIALAQQLGLSPYPFAMTVALSASAAFMTPVSSPVNTLVTGPGHYRFMDFVRVGVPFTVLVLLVCVTVLPLLFPFAPQP</sequence>
<dbReference type="InterPro" id="IPR051679">
    <property type="entry name" value="DASS-Related_Transporters"/>
</dbReference>
<protein>
    <submittedName>
        <fullName evidence="9">Citrate transporter</fullName>
    </submittedName>
</protein>
<evidence type="ECO:0000256" key="6">
    <source>
        <dbReference type="ARBA" id="ARBA00023136"/>
    </source>
</evidence>
<evidence type="ECO:0000256" key="4">
    <source>
        <dbReference type="ARBA" id="ARBA00022737"/>
    </source>
</evidence>
<accession>A0A127K8U0</accession>
<keyword evidence="3 7" id="KW-0812">Transmembrane</keyword>
<dbReference type="InterPro" id="IPR036721">
    <property type="entry name" value="RCK_C_sf"/>
</dbReference>
<dbReference type="GO" id="GO:0008324">
    <property type="term" value="F:monoatomic cation transmembrane transporter activity"/>
    <property type="evidence" value="ECO:0007669"/>
    <property type="project" value="InterPro"/>
</dbReference>
<dbReference type="PROSITE" id="PS51202">
    <property type="entry name" value="RCK_C"/>
    <property type="match status" value="2"/>
</dbReference>
<dbReference type="PANTHER" id="PTHR43652:SF1">
    <property type="entry name" value="RESPONSE REGULATOR"/>
    <property type="match status" value="1"/>
</dbReference>
<feature type="domain" description="RCK C-terminal" evidence="8">
    <location>
        <begin position="218"/>
        <end position="307"/>
    </location>
</feature>
<feature type="transmembrane region" description="Helical" evidence="7">
    <location>
        <begin position="95"/>
        <end position="123"/>
    </location>
</feature>
<feature type="transmembrane region" description="Helical" evidence="7">
    <location>
        <begin position="465"/>
        <end position="486"/>
    </location>
</feature>
<dbReference type="Pfam" id="PF03600">
    <property type="entry name" value="CitMHS"/>
    <property type="match status" value="1"/>
</dbReference>
<keyword evidence="10" id="KW-1185">Reference proteome</keyword>
<dbReference type="Pfam" id="PF02080">
    <property type="entry name" value="TrkA_C"/>
    <property type="match status" value="2"/>
</dbReference>
<dbReference type="RefSeq" id="WP_048707702.1">
    <property type="nucleotide sequence ID" value="NZ_CP014646.1"/>
</dbReference>
<reference evidence="10" key="1">
    <citation type="submission" date="2016-03" db="EMBL/GenBank/DDBJ databases">
        <authorList>
            <person name="Ma C."/>
            <person name="Zhou S."/>
            <person name="Yang G."/>
        </authorList>
    </citation>
    <scope>NUCLEOTIDE SEQUENCE [LARGE SCALE GENOMIC DNA]</scope>
    <source>
        <strain evidence="10">SgZ-1</strain>
    </source>
</reference>
<dbReference type="EMBL" id="CP014646">
    <property type="protein sequence ID" value="AMO38369.1"/>
    <property type="molecule type" value="Genomic_DNA"/>
</dbReference>
<dbReference type="PROSITE" id="PS01271">
    <property type="entry name" value="NA_SULFATE"/>
    <property type="match status" value="1"/>
</dbReference>
<feature type="transmembrane region" description="Helical" evidence="7">
    <location>
        <begin position="173"/>
        <end position="195"/>
    </location>
</feature>
<keyword evidence="2" id="KW-0813">Transport</keyword>
<evidence type="ECO:0000259" key="8">
    <source>
        <dbReference type="PROSITE" id="PS51202"/>
    </source>
</evidence>
<evidence type="ECO:0000256" key="5">
    <source>
        <dbReference type="ARBA" id="ARBA00022989"/>
    </source>
</evidence>
<dbReference type="InterPro" id="IPR006037">
    <property type="entry name" value="RCK_C"/>
</dbReference>
<dbReference type="GO" id="GO:0006813">
    <property type="term" value="P:potassium ion transport"/>
    <property type="evidence" value="ECO:0007669"/>
    <property type="project" value="InterPro"/>
</dbReference>
<proteinExistence type="predicted"/>
<name>A0A127K8U0_9RHOO</name>
<feature type="transmembrane region" description="Helical" evidence="7">
    <location>
        <begin position="585"/>
        <end position="608"/>
    </location>
</feature>
<dbReference type="STRING" id="1134435.AC731_016365"/>
<feature type="transmembrane region" description="Helical" evidence="7">
    <location>
        <begin position="57"/>
        <end position="75"/>
    </location>
</feature>
<dbReference type="AlphaFoldDB" id="A0A127K8U0"/>
<feature type="transmembrane region" description="Helical" evidence="7">
    <location>
        <begin position="507"/>
        <end position="540"/>
    </location>
</feature>
<dbReference type="PANTHER" id="PTHR43652">
    <property type="entry name" value="BASIC AMINO ACID ANTIPORTER YFCC-RELATED"/>
    <property type="match status" value="1"/>
</dbReference>
<dbReference type="Gene3D" id="3.30.70.1450">
    <property type="entry name" value="Regulator of K+ conductance, C-terminal domain"/>
    <property type="match status" value="2"/>
</dbReference>
<keyword evidence="6 7" id="KW-0472">Membrane</keyword>
<organism evidence="9 10">
    <name type="scientific">Thauera humireducens</name>
    <dbReference type="NCBI Taxonomy" id="1134435"/>
    <lineage>
        <taxon>Bacteria</taxon>
        <taxon>Pseudomonadati</taxon>
        <taxon>Pseudomonadota</taxon>
        <taxon>Betaproteobacteria</taxon>
        <taxon>Rhodocyclales</taxon>
        <taxon>Zoogloeaceae</taxon>
        <taxon>Thauera</taxon>
    </lineage>
</organism>
<evidence type="ECO:0000256" key="7">
    <source>
        <dbReference type="SAM" id="Phobius"/>
    </source>
</evidence>
<feature type="transmembrane region" description="Helical" evidence="7">
    <location>
        <begin position="135"/>
        <end position="153"/>
    </location>
</feature>
<keyword evidence="5 7" id="KW-1133">Transmembrane helix</keyword>
<dbReference type="Proteomes" id="UP000036902">
    <property type="component" value="Chromosome"/>
</dbReference>